<dbReference type="SUPFAM" id="SSF48371">
    <property type="entry name" value="ARM repeat"/>
    <property type="match status" value="1"/>
</dbReference>
<evidence type="ECO:0000256" key="2">
    <source>
        <dbReference type="ARBA" id="ARBA00023242"/>
    </source>
</evidence>
<gene>
    <name evidence="4" type="ORF">CEUTPL_LOCUS1658</name>
</gene>
<reference evidence="4" key="1">
    <citation type="submission" date="2022-01" db="EMBL/GenBank/DDBJ databases">
        <authorList>
            <person name="King R."/>
        </authorList>
    </citation>
    <scope>NUCLEOTIDE SEQUENCE</scope>
</reference>
<dbReference type="PANTHER" id="PTHR23424:SF23">
    <property type="entry name" value="PROTEIN SAAL1"/>
    <property type="match status" value="1"/>
</dbReference>
<dbReference type="AlphaFoldDB" id="A0A9N9QJA6"/>
<proteinExistence type="inferred from homology"/>
<dbReference type="InterPro" id="IPR052464">
    <property type="entry name" value="Synovial_Prolif_Regulator"/>
</dbReference>
<dbReference type="Proteomes" id="UP001152799">
    <property type="component" value="Chromosome 1"/>
</dbReference>
<keyword evidence="2" id="KW-0539">Nucleus</keyword>
<dbReference type="PANTHER" id="PTHR23424">
    <property type="entry name" value="SERUM AMYLOID A"/>
    <property type="match status" value="1"/>
</dbReference>
<evidence type="ECO:0000256" key="3">
    <source>
        <dbReference type="ARBA" id="ARBA00038401"/>
    </source>
</evidence>
<evidence type="ECO:0000313" key="4">
    <source>
        <dbReference type="EMBL" id="CAG9760943.1"/>
    </source>
</evidence>
<evidence type="ECO:0000313" key="5">
    <source>
        <dbReference type="Proteomes" id="UP001152799"/>
    </source>
</evidence>
<dbReference type="EMBL" id="OU892277">
    <property type="protein sequence ID" value="CAG9760943.1"/>
    <property type="molecule type" value="Genomic_DNA"/>
</dbReference>
<sequence>MDELQSSNISASELDEETKEKLKGDRIGDTLYSQSFVIKTLMCLSHEINCTKELEQDLCFLWDMTTDKDVCKYLFELQYPSLASEAIANCTEPRCVEILVGILANILLSDCEKSMTDTEIKLILDALITHDPLVLIQIMRFIEAMAIALPEKVCLLGEEIIEGRFQFILKYSENFELITYTMQALVRLTEGFKLDENEVNASLFKAVIDGFDTIFSVQTNNFEVEIDTAETSKIVKIFLNLISNMCAYAQRFHHDDAIPTSINQSGRLAITVCRILKHFSEEKNLFPVTQDFSEYIDAFQTIVTTRDVTLVQDLDNNFFRCCFGALCKILYILHGSKNEVVDVFNTVLEFIGVIICLVDEKAVLDEIKNIRYRRGIVVLNSLKESSRTFEFDISDKLRFLFAEFK</sequence>
<keyword evidence="5" id="KW-1185">Reference proteome</keyword>
<name>A0A9N9QJA6_9CUCU</name>
<protein>
    <submittedName>
        <fullName evidence="4">Uncharacterized protein</fullName>
    </submittedName>
</protein>
<comment type="similarity">
    <text evidence="3">Belongs to the SAAL1 family.</text>
</comment>
<organism evidence="4 5">
    <name type="scientific">Ceutorhynchus assimilis</name>
    <name type="common">cabbage seed weevil</name>
    <dbReference type="NCBI Taxonomy" id="467358"/>
    <lineage>
        <taxon>Eukaryota</taxon>
        <taxon>Metazoa</taxon>
        <taxon>Ecdysozoa</taxon>
        <taxon>Arthropoda</taxon>
        <taxon>Hexapoda</taxon>
        <taxon>Insecta</taxon>
        <taxon>Pterygota</taxon>
        <taxon>Neoptera</taxon>
        <taxon>Endopterygota</taxon>
        <taxon>Coleoptera</taxon>
        <taxon>Polyphaga</taxon>
        <taxon>Cucujiformia</taxon>
        <taxon>Curculionidae</taxon>
        <taxon>Ceutorhynchinae</taxon>
        <taxon>Ceutorhynchus</taxon>
    </lineage>
</organism>
<dbReference type="GO" id="GO:0005654">
    <property type="term" value="C:nucleoplasm"/>
    <property type="evidence" value="ECO:0007669"/>
    <property type="project" value="TreeGrafter"/>
</dbReference>
<comment type="subcellular location">
    <subcellularLocation>
        <location evidence="1">Nucleus</location>
    </subcellularLocation>
</comment>
<dbReference type="InterPro" id="IPR016024">
    <property type="entry name" value="ARM-type_fold"/>
</dbReference>
<evidence type="ECO:0000256" key="1">
    <source>
        <dbReference type="ARBA" id="ARBA00004123"/>
    </source>
</evidence>
<dbReference type="OrthoDB" id="277011at2759"/>
<accession>A0A9N9QJA6</accession>